<feature type="compositionally biased region" description="Pro residues" evidence="1">
    <location>
        <begin position="19"/>
        <end position="32"/>
    </location>
</feature>
<dbReference type="RefSeq" id="WP_268878247.1">
    <property type="nucleotide sequence ID" value="NZ_FUYM01000009.1"/>
</dbReference>
<reference evidence="3" key="1">
    <citation type="submission" date="2017-02" db="EMBL/GenBank/DDBJ databases">
        <authorList>
            <person name="Varghese N."/>
            <person name="Submissions S."/>
        </authorList>
    </citation>
    <scope>NUCLEOTIDE SEQUENCE [LARGE SCALE GENOMIC DNA]</scope>
    <source>
        <strain evidence="3">UM2</strain>
    </source>
</reference>
<proteinExistence type="predicted"/>
<evidence type="ECO:0000313" key="2">
    <source>
        <dbReference type="EMBL" id="SKB93828.1"/>
    </source>
</evidence>
<dbReference type="EMBL" id="FUYM01000009">
    <property type="protein sequence ID" value="SKB93828.1"/>
    <property type="molecule type" value="Genomic_DNA"/>
</dbReference>
<gene>
    <name evidence="2" type="ORF">SAMN06295920_10952</name>
</gene>
<keyword evidence="3" id="KW-1185">Reference proteome</keyword>
<feature type="region of interest" description="Disordered" evidence="1">
    <location>
        <begin position="1"/>
        <end position="42"/>
    </location>
</feature>
<organism evidence="2 3">
    <name type="scientific">Rhizorhabdus histidinilytica</name>
    <dbReference type="NCBI Taxonomy" id="439228"/>
    <lineage>
        <taxon>Bacteria</taxon>
        <taxon>Pseudomonadati</taxon>
        <taxon>Pseudomonadota</taxon>
        <taxon>Alphaproteobacteria</taxon>
        <taxon>Sphingomonadales</taxon>
        <taxon>Sphingomonadaceae</taxon>
        <taxon>Rhizorhabdus</taxon>
    </lineage>
</organism>
<evidence type="ECO:0000313" key="3">
    <source>
        <dbReference type="Proteomes" id="UP000189818"/>
    </source>
</evidence>
<dbReference type="Proteomes" id="UP000189818">
    <property type="component" value="Unassembled WGS sequence"/>
</dbReference>
<protein>
    <submittedName>
        <fullName evidence="2">Uncharacterized protein</fullName>
    </submittedName>
</protein>
<name>A0A1T5FCM5_9SPHN</name>
<accession>A0A1T5FCM5</accession>
<dbReference type="AlphaFoldDB" id="A0A1T5FCM5"/>
<evidence type="ECO:0000256" key="1">
    <source>
        <dbReference type="SAM" id="MobiDB-lite"/>
    </source>
</evidence>
<sequence>MASQPPPPDEVPSDAPVDIPVPSPTDPDPGAPTDPVIPDLPG</sequence>
<feature type="compositionally biased region" description="Pro residues" evidence="1">
    <location>
        <begin position="1"/>
        <end position="10"/>
    </location>
</feature>